<accession>A0ABQ9IG46</accession>
<comment type="caution">
    <text evidence="1">The sequence shown here is derived from an EMBL/GenBank/DDBJ whole genome shotgun (WGS) entry which is preliminary data.</text>
</comment>
<reference evidence="1 2" key="1">
    <citation type="submission" date="2023-02" db="EMBL/GenBank/DDBJ databases">
        <title>LHISI_Scaffold_Assembly.</title>
        <authorList>
            <person name="Stuart O.P."/>
            <person name="Cleave R."/>
            <person name="Magrath M.J.L."/>
            <person name="Mikheyev A.S."/>
        </authorList>
    </citation>
    <scope>NUCLEOTIDE SEQUENCE [LARGE SCALE GENOMIC DNA]</scope>
    <source>
        <strain evidence="1">Daus_M_001</strain>
        <tissue evidence="1">Leg muscle</tissue>
    </source>
</reference>
<evidence type="ECO:0000313" key="1">
    <source>
        <dbReference type="EMBL" id="KAJ8895632.1"/>
    </source>
</evidence>
<name>A0ABQ9IG46_9NEOP</name>
<gene>
    <name evidence="1" type="ORF">PR048_000968</name>
</gene>
<proteinExistence type="predicted"/>
<keyword evidence="2" id="KW-1185">Reference proteome</keyword>
<sequence>MKSSLGLQGSLGYNTFVRLSGCFALNLVQWVSNCHGKQRVFLTAENKDVFQVLGYFRRRGKY</sequence>
<dbReference type="EMBL" id="JARBHB010000001">
    <property type="protein sequence ID" value="KAJ8895632.1"/>
    <property type="molecule type" value="Genomic_DNA"/>
</dbReference>
<organism evidence="1 2">
    <name type="scientific">Dryococelus australis</name>
    <dbReference type="NCBI Taxonomy" id="614101"/>
    <lineage>
        <taxon>Eukaryota</taxon>
        <taxon>Metazoa</taxon>
        <taxon>Ecdysozoa</taxon>
        <taxon>Arthropoda</taxon>
        <taxon>Hexapoda</taxon>
        <taxon>Insecta</taxon>
        <taxon>Pterygota</taxon>
        <taxon>Neoptera</taxon>
        <taxon>Polyneoptera</taxon>
        <taxon>Phasmatodea</taxon>
        <taxon>Verophasmatodea</taxon>
        <taxon>Anareolatae</taxon>
        <taxon>Phasmatidae</taxon>
        <taxon>Eurycanthinae</taxon>
        <taxon>Dryococelus</taxon>
    </lineage>
</organism>
<protein>
    <submittedName>
        <fullName evidence="1">Uncharacterized protein</fullName>
    </submittedName>
</protein>
<dbReference type="Proteomes" id="UP001159363">
    <property type="component" value="Chromosome 1"/>
</dbReference>
<evidence type="ECO:0000313" key="2">
    <source>
        <dbReference type="Proteomes" id="UP001159363"/>
    </source>
</evidence>